<protein>
    <submittedName>
        <fullName evidence="13">Cytochrome c oxidase assembly protein subunit 15</fullName>
    </submittedName>
</protein>
<feature type="transmembrane region" description="Helical" evidence="12">
    <location>
        <begin position="211"/>
        <end position="235"/>
    </location>
</feature>
<keyword evidence="2" id="KW-1003">Cell membrane</keyword>
<keyword evidence="6" id="KW-0560">Oxidoreductase</keyword>
<keyword evidence="8" id="KW-0350">Heme biosynthesis</keyword>
<evidence type="ECO:0000256" key="3">
    <source>
        <dbReference type="ARBA" id="ARBA00022692"/>
    </source>
</evidence>
<comment type="caution">
    <text evidence="13">The sequence shown here is derived from an EMBL/GenBank/DDBJ whole genome shotgun (WGS) entry which is preliminary data.</text>
</comment>
<reference evidence="13 14" key="1">
    <citation type="submission" date="2021-03" db="EMBL/GenBank/DDBJ databases">
        <title>Genomic Encyclopedia of Type Strains, Phase IV (KMG-IV): sequencing the most valuable type-strain genomes for metagenomic binning, comparative biology and taxonomic classification.</title>
        <authorList>
            <person name="Goeker M."/>
        </authorList>
    </citation>
    <scope>NUCLEOTIDE SEQUENCE [LARGE SCALE GENOMIC DNA]</scope>
    <source>
        <strain evidence="13 14">DSM 24738</strain>
    </source>
</reference>
<evidence type="ECO:0000256" key="8">
    <source>
        <dbReference type="ARBA" id="ARBA00023133"/>
    </source>
</evidence>
<evidence type="ECO:0000256" key="2">
    <source>
        <dbReference type="ARBA" id="ARBA00022475"/>
    </source>
</evidence>
<evidence type="ECO:0000256" key="5">
    <source>
        <dbReference type="ARBA" id="ARBA00022989"/>
    </source>
</evidence>
<evidence type="ECO:0000256" key="1">
    <source>
        <dbReference type="ARBA" id="ARBA00004141"/>
    </source>
</evidence>
<keyword evidence="9 12" id="KW-0472">Membrane</keyword>
<accession>A0ABS4GWR7</accession>
<evidence type="ECO:0000256" key="4">
    <source>
        <dbReference type="ARBA" id="ARBA00022723"/>
    </source>
</evidence>
<feature type="transmembrane region" description="Helical" evidence="12">
    <location>
        <begin position="118"/>
        <end position="140"/>
    </location>
</feature>
<keyword evidence="10" id="KW-1015">Disulfide bond</keyword>
<dbReference type="InterPro" id="IPR003780">
    <property type="entry name" value="COX15/CtaA_fam"/>
</dbReference>
<evidence type="ECO:0000313" key="14">
    <source>
        <dbReference type="Proteomes" id="UP001519343"/>
    </source>
</evidence>
<evidence type="ECO:0000256" key="10">
    <source>
        <dbReference type="ARBA" id="ARBA00023157"/>
    </source>
</evidence>
<proteinExistence type="predicted"/>
<sequence>MKFARRFSLFTTVMAFVVLFQGILVVATEAGDACGTDWPFCNGSVIPDFSDPLIFIEYTHRIVVGMFGFVVLANFLVALRVSKGDRAIRRFAGGSVFFLLATAGAGGMNVLLETPPGFTVLDIIAGLCLLGSLISLTIALRRKPVVAEVGARGSGSERQCSDDQKLSQPSILVLAMVLVEMVVGAFFKHSAASEVLMGIELSERLVESMVISQYLYFFHAILGTVILVSVAYILFLATHFRQLVGAAYLLVGLVLTEMFIGFTMLMSKLPVLFSSLHMIVTLTIFSTGTYIAAKAKLKDTFEVAAVEEKAGVVVSSGDGRKAPIQLRQEPGLE</sequence>
<feature type="transmembrane region" description="Helical" evidence="12">
    <location>
        <begin position="247"/>
        <end position="266"/>
    </location>
</feature>
<feature type="transmembrane region" description="Helical" evidence="12">
    <location>
        <begin position="58"/>
        <end position="79"/>
    </location>
</feature>
<keyword evidence="4" id="KW-0479">Metal-binding</keyword>
<dbReference type="PANTHER" id="PTHR35457:SF1">
    <property type="entry name" value="HEME A SYNTHASE"/>
    <property type="match status" value="1"/>
</dbReference>
<evidence type="ECO:0000256" key="9">
    <source>
        <dbReference type="ARBA" id="ARBA00023136"/>
    </source>
</evidence>
<evidence type="ECO:0000256" key="6">
    <source>
        <dbReference type="ARBA" id="ARBA00023002"/>
    </source>
</evidence>
<comment type="subcellular location">
    <subcellularLocation>
        <location evidence="1">Membrane</location>
        <topology evidence="1">Multi-pass membrane protein</topology>
    </subcellularLocation>
</comment>
<dbReference type="EMBL" id="JAGGKT010000025">
    <property type="protein sequence ID" value="MBP1934691.1"/>
    <property type="molecule type" value="Genomic_DNA"/>
</dbReference>
<evidence type="ECO:0000256" key="7">
    <source>
        <dbReference type="ARBA" id="ARBA00023004"/>
    </source>
</evidence>
<feature type="transmembrane region" description="Helical" evidence="12">
    <location>
        <begin position="171"/>
        <end position="191"/>
    </location>
</feature>
<evidence type="ECO:0000256" key="11">
    <source>
        <dbReference type="ARBA" id="ARBA00023444"/>
    </source>
</evidence>
<dbReference type="RefSeq" id="WP_209812677.1">
    <property type="nucleotide sequence ID" value="NZ_JAGGKT010000025.1"/>
</dbReference>
<feature type="transmembrane region" description="Helical" evidence="12">
    <location>
        <begin position="272"/>
        <end position="293"/>
    </location>
</feature>
<name>A0ABS4GWR7_9BACL</name>
<keyword evidence="14" id="KW-1185">Reference proteome</keyword>
<dbReference type="Pfam" id="PF02628">
    <property type="entry name" value="COX15-CtaA"/>
    <property type="match status" value="1"/>
</dbReference>
<dbReference type="InterPro" id="IPR050450">
    <property type="entry name" value="COX15/CtaA_HemeA_synthase"/>
</dbReference>
<dbReference type="Proteomes" id="UP001519343">
    <property type="component" value="Unassembled WGS sequence"/>
</dbReference>
<comment type="pathway">
    <text evidence="11">Porphyrin-containing compound metabolism.</text>
</comment>
<dbReference type="PANTHER" id="PTHR35457">
    <property type="entry name" value="HEME A SYNTHASE"/>
    <property type="match status" value="1"/>
</dbReference>
<gene>
    <name evidence="13" type="ORF">J2Z37_004711</name>
</gene>
<keyword evidence="3 12" id="KW-0812">Transmembrane</keyword>
<evidence type="ECO:0000256" key="12">
    <source>
        <dbReference type="SAM" id="Phobius"/>
    </source>
</evidence>
<evidence type="ECO:0000313" key="13">
    <source>
        <dbReference type="EMBL" id="MBP1934691.1"/>
    </source>
</evidence>
<keyword evidence="7" id="KW-0408">Iron</keyword>
<feature type="transmembrane region" description="Helical" evidence="12">
    <location>
        <begin position="91"/>
        <end position="112"/>
    </location>
</feature>
<keyword evidence="5 12" id="KW-1133">Transmembrane helix</keyword>
<organism evidence="13 14">
    <name type="scientific">Ammoniphilus resinae</name>
    <dbReference type="NCBI Taxonomy" id="861532"/>
    <lineage>
        <taxon>Bacteria</taxon>
        <taxon>Bacillati</taxon>
        <taxon>Bacillota</taxon>
        <taxon>Bacilli</taxon>
        <taxon>Bacillales</taxon>
        <taxon>Paenibacillaceae</taxon>
        <taxon>Aneurinibacillus group</taxon>
        <taxon>Ammoniphilus</taxon>
    </lineage>
</organism>